<evidence type="ECO:0000256" key="1">
    <source>
        <dbReference type="SAM" id="MobiDB-lite"/>
    </source>
</evidence>
<protein>
    <submittedName>
        <fullName evidence="3">Uncharacterized protein</fullName>
    </submittedName>
</protein>
<keyword evidence="4" id="KW-1185">Reference proteome</keyword>
<proteinExistence type="predicted"/>
<reference evidence="3 4" key="1">
    <citation type="submission" date="2022-04" db="EMBL/GenBank/DDBJ databases">
        <title>Hymenobacter sp. isolated from the air.</title>
        <authorList>
            <person name="Won M."/>
            <person name="Lee C.-M."/>
            <person name="Woen H.-Y."/>
            <person name="Kwon S.-W."/>
        </authorList>
    </citation>
    <scope>NUCLEOTIDE SEQUENCE [LARGE SCALE GENOMIC DNA]</scope>
    <source>
        <strain evidence="4">5413 J-13</strain>
    </source>
</reference>
<feature type="transmembrane region" description="Helical" evidence="2">
    <location>
        <begin position="20"/>
        <end position="40"/>
    </location>
</feature>
<dbReference type="KEGG" id="haei:MUN82_08625"/>
<dbReference type="AlphaFoldDB" id="A0A8T9SZV2"/>
<feature type="region of interest" description="Disordered" evidence="1">
    <location>
        <begin position="131"/>
        <end position="157"/>
    </location>
</feature>
<accession>A0A8T9SZV2</accession>
<evidence type="ECO:0000313" key="4">
    <source>
        <dbReference type="Proteomes" id="UP000829925"/>
    </source>
</evidence>
<dbReference type="EMBL" id="CP095053">
    <property type="protein sequence ID" value="UOR07147.1"/>
    <property type="molecule type" value="Genomic_DNA"/>
</dbReference>
<evidence type="ECO:0000256" key="2">
    <source>
        <dbReference type="SAM" id="Phobius"/>
    </source>
</evidence>
<feature type="transmembrane region" description="Helical" evidence="2">
    <location>
        <begin position="72"/>
        <end position="91"/>
    </location>
</feature>
<dbReference type="Proteomes" id="UP000829925">
    <property type="component" value="Chromosome"/>
</dbReference>
<keyword evidence="2" id="KW-0812">Transmembrane</keyword>
<evidence type="ECO:0000313" key="3">
    <source>
        <dbReference type="EMBL" id="UOR07147.1"/>
    </source>
</evidence>
<keyword evidence="2" id="KW-0472">Membrane</keyword>
<feature type="compositionally biased region" description="Polar residues" evidence="1">
    <location>
        <begin position="131"/>
        <end position="149"/>
    </location>
</feature>
<keyword evidence="2" id="KW-1133">Transmembrane helix</keyword>
<organism evidence="3 4">
    <name type="scientific">Hymenobacter aerilatus</name>
    <dbReference type="NCBI Taxonomy" id="2932251"/>
    <lineage>
        <taxon>Bacteria</taxon>
        <taxon>Pseudomonadati</taxon>
        <taxon>Bacteroidota</taxon>
        <taxon>Cytophagia</taxon>
        <taxon>Cytophagales</taxon>
        <taxon>Hymenobacteraceae</taxon>
        <taxon>Hymenobacter</taxon>
    </lineage>
</organism>
<gene>
    <name evidence="3" type="ORF">MUN82_08625</name>
</gene>
<feature type="transmembrane region" description="Helical" evidence="2">
    <location>
        <begin position="103"/>
        <end position="122"/>
    </location>
</feature>
<sequence>MNLQDHLPSVLFGPHGTVYAILLGAGFIAVWLGFTVVWGMTRPPNSLTRLLLNTVAPLGDPRTPRELNSRRTLTYLLIPLFIGILIQGFFFTSGPVKFSEDQIRVIDAIAALLVALVGLGTYRAVKANSPPETQINTENTTLNGPNNVSVGGEENMR</sequence>
<name>A0A8T9SZV2_9BACT</name>
<dbReference type="RefSeq" id="WP_245096679.1">
    <property type="nucleotide sequence ID" value="NZ_CP095053.1"/>
</dbReference>